<evidence type="ECO:0000256" key="7">
    <source>
        <dbReference type="SAM" id="Coils"/>
    </source>
</evidence>
<dbReference type="CTD" id="3281"/>
<evidence type="ECO:0000256" key="3">
    <source>
        <dbReference type="ARBA" id="ARBA00023242"/>
    </source>
</evidence>
<evidence type="ECO:0000256" key="2">
    <source>
        <dbReference type="ARBA" id="ARBA00006349"/>
    </source>
</evidence>
<dbReference type="AlphaFoldDB" id="A0AAJ7XDA2"/>
<keyword evidence="9" id="KW-0346">Stress response</keyword>
<keyword evidence="8" id="KW-1185">Reference proteome</keyword>
<keyword evidence="3" id="KW-0539">Nucleus</keyword>
<gene>
    <name evidence="9" type="primary">HSBP1</name>
</gene>
<reference evidence="9" key="1">
    <citation type="submission" date="2025-08" db="UniProtKB">
        <authorList>
            <consortium name="RefSeq"/>
        </authorList>
    </citation>
    <scope>IDENTIFICATION</scope>
    <source>
        <tissue evidence="9">Sperm</tissue>
    </source>
</reference>
<protein>
    <recommendedName>
        <fullName evidence="6">Heat shock factor-binding protein 1</fullName>
    </recommendedName>
</protein>
<keyword evidence="7" id="KW-0175">Coiled coil</keyword>
<organism evidence="8 9">
    <name type="scientific">Petromyzon marinus</name>
    <name type="common">Sea lamprey</name>
    <dbReference type="NCBI Taxonomy" id="7757"/>
    <lineage>
        <taxon>Eukaryota</taxon>
        <taxon>Metazoa</taxon>
        <taxon>Chordata</taxon>
        <taxon>Craniata</taxon>
        <taxon>Vertebrata</taxon>
        <taxon>Cyclostomata</taxon>
        <taxon>Hyperoartia</taxon>
        <taxon>Petromyzontiformes</taxon>
        <taxon>Petromyzontidae</taxon>
        <taxon>Petromyzon</taxon>
    </lineage>
</organism>
<evidence type="ECO:0000256" key="6">
    <source>
        <dbReference type="ARBA" id="ARBA00039223"/>
    </source>
</evidence>
<dbReference type="Gene3D" id="1.20.5.430">
    <property type="match status" value="1"/>
</dbReference>
<dbReference type="GeneID" id="116954134"/>
<comment type="function">
    <text evidence="4">Negative regulator of the heat shock response. Negatively affects HSF1 DNA-binding activity. May have a role in the suppression of the activation of the stress response during the aging process.</text>
</comment>
<sequence length="73" mass="8227">MADTDSKSMQEVATVVENLLQQMQEKFQAMSDQILGRIDEMNSRIDDLEKNVAELMTHVDGEEEGGVENKDPN</sequence>
<dbReference type="InterPro" id="IPR009643">
    <property type="entry name" value="HS1-bd"/>
</dbReference>
<dbReference type="GO" id="GO:0005829">
    <property type="term" value="C:cytosol"/>
    <property type="evidence" value="ECO:0007669"/>
    <property type="project" value="TreeGrafter"/>
</dbReference>
<evidence type="ECO:0000256" key="1">
    <source>
        <dbReference type="ARBA" id="ARBA00004123"/>
    </source>
</evidence>
<dbReference type="PANTHER" id="PTHR19424">
    <property type="entry name" value="HEAT SHOCK FACTOR BINDING PROTEIN 1"/>
    <property type="match status" value="1"/>
</dbReference>
<dbReference type="FunFam" id="1.20.5.430:FF:000002">
    <property type="entry name" value="Heat shock factor-binding protein 1"/>
    <property type="match status" value="1"/>
</dbReference>
<dbReference type="GO" id="GO:0070370">
    <property type="term" value="P:cellular heat acclimation"/>
    <property type="evidence" value="ECO:0007669"/>
    <property type="project" value="TreeGrafter"/>
</dbReference>
<dbReference type="PANTHER" id="PTHR19424:SF0">
    <property type="entry name" value="HEAT SHOCK FACTOR BINDING PROTEIN 1"/>
    <property type="match status" value="1"/>
</dbReference>
<evidence type="ECO:0000313" key="8">
    <source>
        <dbReference type="Proteomes" id="UP001318040"/>
    </source>
</evidence>
<evidence type="ECO:0000313" key="9">
    <source>
        <dbReference type="RefSeq" id="XP_032830494.1"/>
    </source>
</evidence>
<proteinExistence type="inferred from homology"/>
<dbReference type="Pfam" id="PF06825">
    <property type="entry name" value="HSBP1"/>
    <property type="match status" value="1"/>
</dbReference>
<comment type="subcellular location">
    <subcellularLocation>
        <location evidence="1">Nucleus</location>
    </subcellularLocation>
</comment>
<dbReference type="GO" id="GO:0005634">
    <property type="term" value="C:nucleus"/>
    <property type="evidence" value="ECO:0007669"/>
    <property type="project" value="UniProtKB-SubCell"/>
</dbReference>
<name>A0AAJ7XDA2_PETMA</name>
<dbReference type="SUPFAM" id="SSF161270">
    <property type="entry name" value="PspA lactotransferrin-binding region"/>
    <property type="match status" value="1"/>
</dbReference>
<evidence type="ECO:0000256" key="4">
    <source>
        <dbReference type="ARBA" id="ARBA00037689"/>
    </source>
</evidence>
<dbReference type="RefSeq" id="XP_032830494.1">
    <property type="nucleotide sequence ID" value="XM_032974603.1"/>
</dbReference>
<dbReference type="Proteomes" id="UP001318040">
    <property type="component" value="Chromosome 54"/>
</dbReference>
<feature type="coiled-coil region" evidence="7">
    <location>
        <begin position="31"/>
        <end position="65"/>
    </location>
</feature>
<evidence type="ECO:0000256" key="5">
    <source>
        <dbReference type="ARBA" id="ARBA00038772"/>
    </source>
</evidence>
<dbReference type="GO" id="GO:0003714">
    <property type="term" value="F:transcription corepressor activity"/>
    <property type="evidence" value="ECO:0007669"/>
    <property type="project" value="InterPro"/>
</dbReference>
<accession>A0AAJ7XDA2</accession>
<comment type="similarity">
    <text evidence="2">Belongs to the HSBP1 family.</text>
</comment>
<comment type="subunit">
    <text evidence="5">Homohexamer. Associates with heptad repeats of HSF1 trimers and probably also HSF1 monomers, and with HSP70. Association with HSF1 trimers and HSP70 coincides with attenuation of heat shock response and the conversion of HSF1 trimer to monomer.</text>
</comment>
<dbReference type="KEGG" id="pmrn:116954134"/>